<protein>
    <submittedName>
        <fullName evidence="1">Mitochondrial carrier C29A3.11c</fullName>
    </submittedName>
</protein>
<name>A0ACB8H7L9_PSICU</name>
<accession>A0ACB8H7L9</accession>
<proteinExistence type="predicted"/>
<comment type="caution">
    <text evidence="1">The sequence shown here is derived from an EMBL/GenBank/DDBJ whole genome shotgun (WGS) entry which is preliminary data.</text>
</comment>
<reference evidence="1" key="1">
    <citation type="submission" date="2021-10" db="EMBL/GenBank/DDBJ databases">
        <title>Psilocybe cubensis genome.</title>
        <authorList>
            <person name="Mckernan K.J."/>
            <person name="Crawford S."/>
            <person name="Trippe A."/>
            <person name="Kane L.T."/>
            <person name="Mclaughlin S."/>
        </authorList>
    </citation>
    <scope>NUCLEOTIDE SEQUENCE</scope>
    <source>
        <strain evidence="1">MGC-MH-2018</strain>
    </source>
</reference>
<organism evidence="1 2">
    <name type="scientific">Psilocybe cubensis</name>
    <name type="common">Psychedelic mushroom</name>
    <name type="synonym">Stropharia cubensis</name>
    <dbReference type="NCBI Taxonomy" id="181762"/>
    <lineage>
        <taxon>Eukaryota</taxon>
        <taxon>Fungi</taxon>
        <taxon>Dikarya</taxon>
        <taxon>Basidiomycota</taxon>
        <taxon>Agaricomycotina</taxon>
        <taxon>Agaricomycetes</taxon>
        <taxon>Agaricomycetidae</taxon>
        <taxon>Agaricales</taxon>
        <taxon>Agaricineae</taxon>
        <taxon>Strophariaceae</taxon>
        <taxon>Psilocybe</taxon>
    </lineage>
</organism>
<dbReference type="EMBL" id="JAFIQS020000003">
    <property type="protein sequence ID" value="KAH9483923.1"/>
    <property type="molecule type" value="Genomic_DNA"/>
</dbReference>
<keyword evidence="2" id="KW-1185">Reference proteome</keyword>
<sequence length="1226" mass="137075">MAFWPSDERNKRPIVSKRKGRKVLEISKGRDYPNLEPGLIGAATLSEGNNNKLEWDFLTMPNKDFSLNRLNIGKRLEVFPQSPPLSSRNTSRTVRQRAEQGANFLRTYLPDVEIPSELIRDQLLEETQICDDLEVFDPYSGNLLEVSTSPQDPNSALLLFPTGDTNRDLTITYVRSLKPRSILFRPTPTPLWSFSTPIQQIETLMGLGTSTEMFSIEHPNHHTTTTATTRRVARFSRSDTNDEVIVDAKIQPFSESMLVISDQGTLFNCTVQNGERSAISLHTFSPSIQNKSGFWRLSLASNGSVSYVMSEKTVEQFDNRTNTVQSFLSIANQNHILTSIESCRHSNILPLCSTDQVIWMDTRFTGKPLLAYSHGRQRDRYISTQTLYHRANTSLTFLTSRNNGLVTVYDVSRPSEGLFHLNDSPYSVFGSIDTYQRHLGQQFLSLNETLGLVRLSELKGVEFTEILSLPSESRNGHAIELSEDVIQNRDPQAVVPADLGPLSIQEFSQVNLNSVYKELFQTHFEKIKRLEEEDAEMFHDMVDNFPRYLQSKEIPTDHILTTYDIAFCAGEPPGQPGRADFLTESLISSKRGYRALKQGRLSAELVRSPWHRSISSVLRHLDPSFPSGPLQSMEYLQSFQPLDNACYSNKAREYAQDSCEQLTVDLALGSDIYFDDTIFNKAEAGVLEVMTQALSIDGGPPPIRFGYLTPVEKNRSYYAGESQISEGLRLPLGVRLLLNDWDSGNPDDYIYKNPYAAAFLETKQLNQPATLEPTSSLPVKLQRPPQIMASNTVSAAPPEIHKKLTLKSLSQDPYPPSINEFKNSQASTPPQGLATSTQIMPGPHGGRPAPKKKPPKKRLGGLKTKPVSSCKRTKLDFGPATLPALWMEKGKTPNPAYDPDKFNDFLRQNKAVVCALSASYVSTFAGYPLDSIKSRLQTTKTRITVPRLAALVYREEGIMGFYRGLWIPLMTISFVRAASFTIYSRTKENFHNNNILCRDSIIDVSLTGGVSGAMSGALISFGSAPFELVKVRRQLEYTIAATKGITMAKPPGTIEAVKDIFRTNGLAGLYTGFRLHFVRDTAGTALYFLEYDGMRHLLGRQRSGEQGPTPPWLPIHSSLVPFVCGSLSGVTSWALIYPLDVVKTKVQQRALAGERYRGPWETLYRLVRGPDPTSPKPILSGVARIYRGLGVSALRSITTHGLLWTLFDMTAQYIDKLPPSRVDNHY</sequence>
<gene>
    <name evidence="1" type="ORF">JR316_0003401</name>
</gene>
<evidence type="ECO:0000313" key="2">
    <source>
        <dbReference type="Proteomes" id="UP000664032"/>
    </source>
</evidence>
<dbReference type="Proteomes" id="UP000664032">
    <property type="component" value="Unassembled WGS sequence"/>
</dbReference>
<evidence type="ECO:0000313" key="1">
    <source>
        <dbReference type="EMBL" id="KAH9483923.1"/>
    </source>
</evidence>